<evidence type="ECO:0000313" key="1">
    <source>
        <dbReference type="EMBL" id="SDC11570.1"/>
    </source>
</evidence>
<keyword evidence="2" id="KW-1185">Reference proteome</keyword>
<sequence length="168" mass="18230">MNETNTKMPLPTELITANEARALTASAKPGRSQAEADTLATNALRWAMRNAEGQTSTRIRTYAMYGRTSIMLKFAPGEMDCAGAGNAFYNDLLANSNVLVADAISSIIHGRPQALISPLQEMRLLNEYNAKLVAFLRRLRLAGYDVKAGEELAAEGVHDNSTVVVSWA</sequence>
<protein>
    <submittedName>
        <fullName evidence="1">Uncharacterized protein</fullName>
    </submittedName>
</protein>
<organism evidence="1 2">
    <name type="scientific">Parafannyhessea umbonata</name>
    <dbReference type="NCBI Taxonomy" id="604330"/>
    <lineage>
        <taxon>Bacteria</taxon>
        <taxon>Bacillati</taxon>
        <taxon>Actinomycetota</taxon>
        <taxon>Coriobacteriia</taxon>
        <taxon>Coriobacteriales</taxon>
        <taxon>Atopobiaceae</taxon>
        <taxon>Parafannyhessea</taxon>
    </lineage>
</organism>
<dbReference type="RefSeq" id="WP_256324465.1">
    <property type="nucleotide sequence ID" value="NZ_FMZL01000003.1"/>
</dbReference>
<evidence type="ECO:0000313" key="2">
    <source>
        <dbReference type="Proteomes" id="UP000198528"/>
    </source>
</evidence>
<dbReference type="AlphaFoldDB" id="A0A1G6IYR8"/>
<dbReference type="EMBL" id="FMZL01000003">
    <property type="protein sequence ID" value="SDC11570.1"/>
    <property type="molecule type" value="Genomic_DNA"/>
</dbReference>
<name>A0A1G6IYR8_9ACTN</name>
<accession>A0A1G6IYR8</accession>
<proteinExistence type="predicted"/>
<dbReference type="Proteomes" id="UP000198528">
    <property type="component" value="Unassembled WGS sequence"/>
</dbReference>
<gene>
    <name evidence="1" type="ORF">SAMN04487824_103117</name>
</gene>
<reference evidence="2" key="1">
    <citation type="submission" date="2016-10" db="EMBL/GenBank/DDBJ databases">
        <authorList>
            <person name="Varghese N."/>
            <person name="Submissions S."/>
        </authorList>
    </citation>
    <scope>NUCLEOTIDE SEQUENCE [LARGE SCALE GENOMIC DNA]</scope>
    <source>
        <strain evidence="2">DSM 22619</strain>
    </source>
</reference>